<protein>
    <recommendedName>
        <fullName evidence="4">Pore-forming protein</fullName>
    </recommendedName>
</protein>
<keyword evidence="1" id="KW-0472">Membrane</keyword>
<evidence type="ECO:0000313" key="3">
    <source>
        <dbReference type="Proteomes" id="UP000182089"/>
    </source>
</evidence>
<organism evidence="2 3">
    <name type="scientific">Ligilactobacillus ruminis</name>
    <dbReference type="NCBI Taxonomy" id="1623"/>
    <lineage>
        <taxon>Bacteria</taxon>
        <taxon>Bacillati</taxon>
        <taxon>Bacillota</taxon>
        <taxon>Bacilli</taxon>
        <taxon>Lactobacillales</taxon>
        <taxon>Lactobacillaceae</taxon>
        <taxon>Ligilactobacillus</taxon>
    </lineage>
</organism>
<feature type="transmembrane region" description="Helical" evidence="1">
    <location>
        <begin position="12"/>
        <end position="32"/>
    </location>
</feature>
<feature type="transmembrane region" description="Helical" evidence="1">
    <location>
        <begin position="38"/>
        <end position="58"/>
    </location>
</feature>
<dbReference type="EMBL" id="FOCC01000003">
    <property type="protein sequence ID" value="SEM48925.1"/>
    <property type="molecule type" value="Genomic_DNA"/>
</dbReference>
<sequence length="126" mass="14585">MKKVFYCQPDVATSVTCWSYTGMLFLLSLLLWLELTVFQIWTAISFLLFVLVAGIQLYKRRLVLTDDSVEFQTVLSFNNKKIRYQDIKDVELLKNGINITGKNAIITVVLKRKNAKKIYEVLSSQQ</sequence>
<reference evidence="2 3" key="1">
    <citation type="submission" date="2016-10" db="EMBL/GenBank/DDBJ databases">
        <authorList>
            <person name="Varghese N."/>
            <person name="Submissions S."/>
        </authorList>
    </citation>
    <scope>NUCLEOTIDE SEQUENCE [LARGE SCALE GENOMIC DNA]</scope>
    <source>
        <strain evidence="2 3">WC1T17</strain>
    </source>
</reference>
<dbReference type="Pfam" id="PF17255">
    <property type="entry name" value="EbsA"/>
    <property type="match status" value="1"/>
</dbReference>
<dbReference type="InterPro" id="IPR020215">
    <property type="entry name" value="EbsA-like"/>
</dbReference>
<gene>
    <name evidence="2" type="ORF">SAMN05216431_103107</name>
</gene>
<keyword evidence="1" id="KW-0812">Transmembrane</keyword>
<name>A0ABY1AA99_9LACO</name>
<dbReference type="Proteomes" id="UP000182089">
    <property type="component" value="Unassembled WGS sequence"/>
</dbReference>
<comment type="caution">
    <text evidence="2">The sequence shown here is derived from an EMBL/GenBank/DDBJ whole genome shotgun (WGS) entry which is preliminary data.</text>
</comment>
<accession>A0ABY1AA99</accession>
<proteinExistence type="predicted"/>
<evidence type="ECO:0008006" key="4">
    <source>
        <dbReference type="Google" id="ProtNLM"/>
    </source>
</evidence>
<keyword evidence="1" id="KW-1133">Transmembrane helix</keyword>
<evidence type="ECO:0000313" key="2">
    <source>
        <dbReference type="EMBL" id="SEM48925.1"/>
    </source>
</evidence>
<evidence type="ECO:0000256" key="1">
    <source>
        <dbReference type="SAM" id="Phobius"/>
    </source>
</evidence>